<keyword evidence="1" id="KW-0812">Transmembrane</keyword>
<accession>A0A3N2RPS0</accession>
<dbReference type="EMBL" id="RCTY01000001">
    <property type="protein sequence ID" value="ROU09331.1"/>
    <property type="molecule type" value="Genomic_DNA"/>
</dbReference>
<dbReference type="Proteomes" id="UP000275910">
    <property type="component" value="Unassembled WGS sequence"/>
</dbReference>
<sequence>MNRHDHELSALLADAVRAAQAAPADADAADAAQARLLERLRAQPRPVGGARRPALPRWLAAGAFAALAVVAVLAVPLLPGGGDAFAAVQQRLREAAVLDLRVVQRIDGQVLQTSRTVVDRRGVLRTDVGAQLSVIVDPPRRRVLTLLHDAREARVVPLSAQAAAAAGDLGWLRELRDFQGRAERLPDQRDRDGRTVRRWSLRLGGTPAEVWADAAGLPLRLRRAGPGGLQIDYRFTLDPPLAPGWLSSEPPPGYALADAPR</sequence>
<comment type="caution">
    <text evidence="2">The sequence shown here is derived from an EMBL/GenBank/DDBJ whole genome shotgun (WGS) entry which is preliminary data.</text>
</comment>
<dbReference type="RefSeq" id="WP_123645553.1">
    <property type="nucleotide sequence ID" value="NZ_RCTY01000001.1"/>
</dbReference>
<evidence type="ECO:0000313" key="2">
    <source>
        <dbReference type="EMBL" id="ROU09331.1"/>
    </source>
</evidence>
<reference evidence="2 3" key="1">
    <citation type="submission" date="2018-10" db="EMBL/GenBank/DDBJ databases">
        <title>The genome of Lysobacter enzymogenes OH11.</title>
        <authorList>
            <person name="Liu F."/>
            <person name="Zhao Y."/>
            <person name="Qian G."/>
            <person name="Chen Y."/>
            <person name="Xu H."/>
        </authorList>
    </citation>
    <scope>NUCLEOTIDE SEQUENCE [LARGE SCALE GENOMIC DNA]</scope>
    <source>
        <strain evidence="2 3">OH11</strain>
    </source>
</reference>
<keyword evidence="1" id="KW-1133">Transmembrane helix</keyword>
<keyword evidence="1" id="KW-0472">Membrane</keyword>
<organism evidence="2 3">
    <name type="scientific">Lysobacter enzymogenes</name>
    <dbReference type="NCBI Taxonomy" id="69"/>
    <lineage>
        <taxon>Bacteria</taxon>
        <taxon>Pseudomonadati</taxon>
        <taxon>Pseudomonadota</taxon>
        <taxon>Gammaproteobacteria</taxon>
        <taxon>Lysobacterales</taxon>
        <taxon>Lysobacteraceae</taxon>
        <taxon>Lysobacter</taxon>
    </lineage>
</organism>
<evidence type="ECO:0000313" key="3">
    <source>
        <dbReference type="Proteomes" id="UP000275910"/>
    </source>
</evidence>
<name>A0A3N2RPS0_LYSEN</name>
<evidence type="ECO:0000256" key="1">
    <source>
        <dbReference type="SAM" id="Phobius"/>
    </source>
</evidence>
<gene>
    <name evidence="2" type="ORF">D9T17_00430</name>
</gene>
<evidence type="ECO:0008006" key="4">
    <source>
        <dbReference type="Google" id="ProtNLM"/>
    </source>
</evidence>
<proteinExistence type="predicted"/>
<dbReference type="AlphaFoldDB" id="A0A3N2RPS0"/>
<protein>
    <recommendedName>
        <fullName evidence="4">Transmembrane protein</fullName>
    </recommendedName>
</protein>
<feature type="transmembrane region" description="Helical" evidence="1">
    <location>
        <begin position="58"/>
        <end position="78"/>
    </location>
</feature>